<comment type="caution">
    <text evidence="1">The sequence shown here is derived from an EMBL/GenBank/DDBJ whole genome shotgun (WGS) entry which is preliminary data.</text>
</comment>
<gene>
    <name evidence="1" type="ORF">DL796_03620</name>
</gene>
<name>A0A318D4J0_9GAMM</name>
<evidence type="ECO:0008006" key="3">
    <source>
        <dbReference type="Google" id="ProtNLM"/>
    </source>
</evidence>
<dbReference type="AlphaFoldDB" id="A0A318D4J0"/>
<proteinExistence type="predicted"/>
<evidence type="ECO:0000313" key="1">
    <source>
        <dbReference type="EMBL" id="PXF64236.1"/>
    </source>
</evidence>
<reference evidence="1 2" key="1">
    <citation type="submission" date="2018-05" db="EMBL/GenBank/DDBJ databases">
        <title>Kangiella spongicola genome sequence.</title>
        <authorList>
            <person name="Maclea K.S."/>
            <person name="Goen A.E."/>
            <person name="Kelley C."/>
            <person name="Underriner A."/>
            <person name="Silverwood T."/>
            <person name="Trachtenberg A.M."/>
        </authorList>
    </citation>
    <scope>NUCLEOTIDE SEQUENCE [LARGE SCALE GENOMIC DNA]</scope>
    <source>
        <strain evidence="1 2">ATCC BAA-2076</strain>
    </source>
</reference>
<dbReference type="RefSeq" id="WP_110200055.1">
    <property type="nucleotide sequence ID" value="NZ_QICH01000001.1"/>
</dbReference>
<keyword evidence="2" id="KW-1185">Reference proteome</keyword>
<dbReference type="OrthoDB" id="5881059at2"/>
<dbReference type="Pfam" id="PF09526">
    <property type="entry name" value="DUF2387"/>
    <property type="match status" value="1"/>
</dbReference>
<dbReference type="NCBIfam" id="TIGR02443">
    <property type="entry name" value="YheV family putative zinc ribbon protein"/>
    <property type="match status" value="1"/>
</dbReference>
<accession>A0A318D4J0</accession>
<evidence type="ECO:0000313" key="2">
    <source>
        <dbReference type="Proteomes" id="UP000247689"/>
    </source>
</evidence>
<dbReference type="EMBL" id="QICH01000001">
    <property type="protein sequence ID" value="PXF64236.1"/>
    <property type="molecule type" value="Genomic_DNA"/>
</dbReference>
<dbReference type="Proteomes" id="UP000247689">
    <property type="component" value="Unassembled WGS sequence"/>
</dbReference>
<dbReference type="InterPro" id="IPR012658">
    <property type="entry name" value="YheV"/>
</dbReference>
<protein>
    <recommendedName>
        <fullName evidence="3">DNA-binding protein</fullName>
    </recommendedName>
</protein>
<organism evidence="1 2">
    <name type="scientific">Kangiella spongicola</name>
    <dbReference type="NCBI Taxonomy" id="796379"/>
    <lineage>
        <taxon>Bacteria</taxon>
        <taxon>Pseudomonadati</taxon>
        <taxon>Pseudomonadota</taxon>
        <taxon>Gammaproteobacteria</taxon>
        <taxon>Kangiellales</taxon>
        <taxon>Kangiellaceae</taxon>
        <taxon>Kangiella</taxon>
    </lineage>
</organism>
<sequence>MKQKVTAKRFVAGAKCPKCQQMDTTVCYYEDEIFVRECIECGFNEKIINDDEPASAPQMIKIKEL</sequence>